<dbReference type="EMBL" id="JAZHBO010000002">
    <property type="protein sequence ID" value="MEF2155803.1"/>
    <property type="molecule type" value="Genomic_DNA"/>
</dbReference>
<gene>
    <name evidence="1" type="ORF">V3390_06080</name>
</gene>
<dbReference type="Proteomes" id="UP001356170">
    <property type="component" value="Unassembled WGS sequence"/>
</dbReference>
<protein>
    <submittedName>
        <fullName evidence="1">GrlR family regulatory protein</fullName>
    </submittedName>
</protein>
<keyword evidence="2" id="KW-1185">Reference proteome</keyword>
<dbReference type="Gene3D" id="2.40.128.380">
    <property type="entry name" value="T3SS negative regulator GrlR"/>
    <property type="match status" value="1"/>
</dbReference>
<comment type="caution">
    <text evidence="1">The sequence shown here is derived from an EMBL/GenBank/DDBJ whole genome shotgun (WGS) entry which is preliminary data.</text>
</comment>
<evidence type="ECO:0000313" key="2">
    <source>
        <dbReference type="Proteomes" id="UP001356170"/>
    </source>
</evidence>
<sequence length="111" mass="11643">MQDGIYHVTFSSNSNDFGQGIAVFKGDSVNGGDHGYLYTGTKSEQAGQFTSQLTIKQWNNSVQSVFGPAKEFVLELSGSASGGNGFLANGHIAGQPHAKITIRGQYLSAAA</sequence>
<proteinExistence type="predicted"/>
<organism evidence="1 2">
    <name type="scientific">Aquilutibacter rugosus</name>
    <dbReference type="NCBI Taxonomy" id="3115820"/>
    <lineage>
        <taxon>Bacteria</taxon>
        <taxon>Pseudomonadati</taxon>
        <taxon>Pseudomonadota</taxon>
        <taxon>Gammaproteobacteria</taxon>
        <taxon>Lysobacterales</taxon>
        <taxon>Lysobacteraceae</taxon>
        <taxon>Aquilutibacter</taxon>
    </lineage>
</organism>
<dbReference type="InterPro" id="IPR043019">
    <property type="entry name" value="GrlR_sf"/>
</dbReference>
<reference evidence="1 2" key="1">
    <citation type="submission" date="2024-01" db="EMBL/GenBank/DDBJ databases">
        <title>Novel species of the genus Luteimonas isolated from rivers.</title>
        <authorList>
            <person name="Lu H."/>
        </authorList>
    </citation>
    <scope>NUCLEOTIDE SEQUENCE [LARGE SCALE GENOMIC DNA]</scope>
    <source>
        <strain evidence="1 2">FXH3W</strain>
    </source>
</reference>
<dbReference type="InterPro" id="IPR032417">
    <property type="entry name" value="GrlR"/>
</dbReference>
<accession>A0ABU7UZX6</accession>
<evidence type="ECO:0000313" key="1">
    <source>
        <dbReference type="EMBL" id="MEF2155803.1"/>
    </source>
</evidence>
<dbReference type="RefSeq" id="WP_331703792.1">
    <property type="nucleotide sequence ID" value="NZ_JAZHBO010000002.1"/>
</dbReference>
<dbReference type="Pfam" id="PF16518">
    <property type="entry name" value="GrlR"/>
    <property type="match status" value="1"/>
</dbReference>
<name>A0ABU7UZX6_9GAMM</name>